<gene>
    <name evidence="3" type="ORF">LMG23992_05320</name>
</gene>
<proteinExistence type="predicted"/>
<feature type="domain" description="DUF547" evidence="2">
    <location>
        <begin position="73"/>
        <end position="175"/>
    </location>
</feature>
<dbReference type="Pfam" id="PF04784">
    <property type="entry name" value="DUF547"/>
    <property type="match status" value="1"/>
</dbReference>
<keyword evidence="1" id="KW-0732">Signal</keyword>
<dbReference type="EMBL" id="CAJZAI010000026">
    <property type="protein sequence ID" value="CAG9184733.1"/>
    <property type="molecule type" value="Genomic_DNA"/>
</dbReference>
<reference evidence="3 4" key="1">
    <citation type="submission" date="2021-08" db="EMBL/GenBank/DDBJ databases">
        <authorList>
            <person name="Peeters C."/>
        </authorList>
    </citation>
    <scope>NUCLEOTIDE SEQUENCE [LARGE SCALE GENOMIC DNA]</scope>
    <source>
        <strain evidence="3 4">LMG 23992</strain>
    </source>
</reference>
<protein>
    <recommendedName>
        <fullName evidence="2">DUF547 domain-containing protein</fullName>
    </recommendedName>
</protein>
<dbReference type="PANTHER" id="PTHR46361:SF3">
    <property type="entry name" value="ELECTRON CARRIER_ PROTEIN DISULFIDE OXIDOREDUCTASE"/>
    <property type="match status" value="1"/>
</dbReference>
<keyword evidence="4" id="KW-1185">Reference proteome</keyword>
<dbReference type="PANTHER" id="PTHR46361">
    <property type="entry name" value="ELECTRON CARRIER/ PROTEIN DISULFIDE OXIDOREDUCTASE"/>
    <property type="match status" value="1"/>
</dbReference>
<evidence type="ECO:0000259" key="2">
    <source>
        <dbReference type="Pfam" id="PF04784"/>
    </source>
</evidence>
<feature type="signal peptide" evidence="1">
    <location>
        <begin position="1"/>
        <end position="16"/>
    </location>
</feature>
<comment type="caution">
    <text evidence="3">The sequence shown here is derived from an EMBL/GenBank/DDBJ whole genome shotgun (WGS) entry which is preliminary data.</text>
</comment>
<accession>A0ABM8XWF5</accession>
<feature type="chain" id="PRO_5045783030" description="DUF547 domain-containing protein" evidence="1">
    <location>
        <begin position="17"/>
        <end position="249"/>
    </location>
</feature>
<name>A0ABM8XWF5_9BURK</name>
<dbReference type="Proteomes" id="UP000727654">
    <property type="component" value="Unassembled WGS sequence"/>
</dbReference>
<evidence type="ECO:0000256" key="1">
    <source>
        <dbReference type="SAM" id="SignalP"/>
    </source>
</evidence>
<evidence type="ECO:0000313" key="4">
    <source>
        <dbReference type="Proteomes" id="UP000727654"/>
    </source>
</evidence>
<dbReference type="InterPro" id="IPR006869">
    <property type="entry name" value="DUF547"/>
</dbReference>
<organism evidence="3 4">
    <name type="scientific">Cupriavidus laharis</name>
    <dbReference type="NCBI Taxonomy" id="151654"/>
    <lineage>
        <taxon>Bacteria</taxon>
        <taxon>Pseudomonadati</taxon>
        <taxon>Pseudomonadota</taxon>
        <taxon>Betaproteobacteria</taxon>
        <taxon>Burkholderiales</taxon>
        <taxon>Burkholderiaceae</taxon>
        <taxon>Cupriavidus</taxon>
    </lineage>
</organism>
<evidence type="ECO:0000313" key="3">
    <source>
        <dbReference type="EMBL" id="CAG9184733.1"/>
    </source>
</evidence>
<sequence length="249" mass="27974">MCIALTAAMGAAMAQAAVPDTNAHWARVLHQYVNDHGQVDFCGLAKDPTDLRAYLDYVERVSPQNMPDAFPTRGAALAYYINSYNALAMYNVIVSGTPKELGWLTRLRFFGGRHFTIGGKAMTLYTYENSVIRPMGDERVHFALNCMVIGCPHLPNQPFSGEHLDAQLDEAARRFFNEPRNLQVNLARGTVRVSSILNFYQDDFLRASPTLLAYINRYAPARLPPGMEIEFIPYDWTINTQSRSCQAID</sequence>